<feature type="transmembrane region" description="Helical" evidence="5">
    <location>
        <begin position="407"/>
        <end position="425"/>
    </location>
</feature>
<evidence type="ECO:0000259" key="6">
    <source>
        <dbReference type="Pfam" id="PF04932"/>
    </source>
</evidence>
<feature type="transmembrane region" description="Helical" evidence="5">
    <location>
        <begin position="152"/>
        <end position="171"/>
    </location>
</feature>
<evidence type="ECO:0000313" key="7">
    <source>
        <dbReference type="EMBL" id="CAM75256.1"/>
    </source>
</evidence>
<gene>
    <name evidence="7" type="ORF">MGR_3517</name>
</gene>
<feature type="transmembrane region" description="Helical" evidence="5">
    <location>
        <begin position="63"/>
        <end position="82"/>
    </location>
</feature>
<feature type="transmembrane region" description="Helical" evidence="5">
    <location>
        <begin position="12"/>
        <end position="28"/>
    </location>
</feature>
<dbReference type="PANTHER" id="PTHR37422">
    <property type="entry name" value="TEICHURONIC ACID BIOSYNTHESIS PROTEIN TUAE"/>
    <property type="match status" value="1"/>
</dbReference>
<evidence type="ECO:0000256" key="3">
    <source>
        <dbReference type="ARBA" id="ARBA00022989"/>
    </source>
</evidence>
<dbReference type="PANTHER" id="PTHR37422:SF23">
    <property type="entry name" value="TEICHURONIC ACID BIOSYNTHESIS PROTEIN TUAE"/>
    <property type="match status" value="1"/>
</dbReference>
<feature type="transmembrane region" description="Helical" evidence="5">
    <location>
        <begin position="285"/>
        <end position="301"/>
    </location>
</feature>
<keyword evidence="4 5" id="KW-0472">Membrane</keyword>
<name>A4TX99_9PROT</name>
<protein>
    <submittedName>
        <fullName evidence="7">PssT</fullName>
    </submittedName>
</protein>
<keyword evidence="3 5" id="KW-1133">Transmembrane helix</keyword>
<feature type="transmembrane region" description="Helical" evidence="5">
    <location>
        <begin position="122"/>
        <end position="140"/>
    </location>
</feature>
<dbReference type="InterPro" id="IPR007016">
    <property type="entry name" value="O-antigen_ligase-rel_domated"/>
</dbReference>
<feature type="transmembrane region" description="Helical" evidence="5">
    <location>
        <begin position="191"/>
        <end position="212"/>
    </location>
</feature>
<dbReference type="InterPro" id="IPR051533">
    <property type="entry name" value="WaaL-like"/>
</dbReference>
<dbReference type="EMBL" id="CU459003">
    <property type="protein sequence ID" value="CAM75256.1"/>
    <property type="molecule type" value="Genomic_DNA"/>
</dbReference>
<feature type="transmembrane region" description="Helical" evidence="5">
    <location>
        <begin position="34"/>
        <end position="51"/>
    </location>
</feature>
<organism evidence="7">
    <name type="scientific">Magnetospirillum gryphiswaldense</name>
    <dbReference type="NCBI Taxonomy" id="55518"/>
    <lineage>
        <taxon>Bacteria</taxon>
        <taxon>Pseudomonadati</taxon>
        <taxon>Pseudomonadota</taxon>
        <taxon>Alphaproteobacteria</taxon>
        <taxon>Rhodospirillales</taxon>
        <taxon>Rhodospirillaceae</taxon>
        <taxon>Magnetospirillum</taxon>
    </lineage>
</organism>
<feature type="transmembrane region" description="Helical" evidence="5">
    <location>
        <begin position="258"/>
        <end position="278"/>
    </location>
</feature>
<evidence type="ECO:0000256" key="4">
    <source>
        <dbReference type="ARBA" id="ARBA00023136"/>
    </source>
</evidence>
<dbReference type="AlphaFoldDB" id="A4TX99"/>
<feature type="transmembrane region" description="Helical" evidence="5">
    <location>
        <begin position="376"/>
        <end position="400"/>
    </location>
</feature>
<evidence type="ECO:0000256" key="2">
    <source>
        <dbReference type="ARBA" id="ARBA00022692"/>
    </source>
</evidence>
<feature type="transmembrane region" description="Helical" evidence="5">
    <location>
        <begin position="232"/>
        <end position="252"/>
    </location>
</feature>
<dbReference type="GO" id="GO:0016020">
    <property type="term" value="C:membrane"/>
    <property type="evidence" value="ECO:0007669"/>
    <property type="project" value="UniProtKB-SubCell"/>
</dbReference>
<comment type="subcellular location">
    <subcellularLocation>
        <location evidence="1">Membrane</location>
        <topology evidence="1">Multi-pass membrane protein</topology>
    </subcellularLocation>
</comment>
<evidence type="ECO:0000256" key="5">
    <source>
        <dbReference type="SAM" id="Phobius"/>
    </source>
</evidence>
<proteinExistence type="predicted"/>
<accession>A4TX99</accession>
<reference evidence="7" key="1">
    <citation type="journal article" date="2007" name="J. Bacteriol.">
        <title>Comparative genome analysis of four magnetotactic bacteria reveals a complex set of group-specific genes implicated in magnetosome biomineralization and function.</title>
        <authorList>
            <person name="Richter M."/>
            <person name="Kube M."/>
            <person name="Bazylinski D.A."/>
            <person name="Lombardot T."/>
            <person name="Gloeckner F.O."/>
            <person name="Reinhardt R."/>
            <person name="Schueler D."/>
        </authorList>
    </citation>
    <scope>NUCLEOTIDE SEQUENCE</scope>
    <source>
        <strain evidence="7">MSR-1</strain>
    </source>
</reference>
<sequence>MSHRRSANDRIFIALTALIVLAPLPLAANRAWSWSLLTLASALLTLIWVVGRLRGRCHPGLPATKLALPATLFLMALAWGVLQTLPIMPLSWTHPVWTETAAALSRPLGATISANPEMSGHAVMRLGAYGLIFVLATQLGRQRHRAAWGLKSVAVAVLVYGAYALFCQLIELDYILWMKKWAYQGDATGTFVGRAAFGAFAGIGVLACLALAIHRSAAQRPSIGTSERIERLLARTVPWLIASGFLWLAVLASHSRGAFLVTGAGCLALLIAATIGRLVRLRQTLALLLVLIGLAGAAVLADGDITLARMSGEGDLTGDRPNLMRLTWIAIGDAPLTGHGLGTFTSAIMPYRDTSLPRPVLYNHAHNSWEEVIMDLGWPAGLCLLSAVIIPIAGCCAGLVRRRQDQIYPALAVAAATLLGLQAMIDFTVQIPALAALFAYLLGIGYSQSWSAKAYQ</sequence>
<feature type="domain" description="O-antigen ligase-related" evidence="6">
    <location>
        <begin position="243"/>
        <end position="385"/>
    </location>
</feature>
<dbReference type="Pfam" id="PF04932">
    <property type="entry name" value="Wzy_C"/>
    <property type="match status" value="1"/>
</dbReference>
<evidence type="ECO:0000256" key="1">
    <source>
        <dbReference type="ARBA" id="ARBA00004141"/>
    </source>
</evidence>
<dbReference type="RefSeq" id="WP_024078863.1">
    <property type="nucleotide sequence ID" value="NZ_CP027527.1"/>
</dbReference>
<feature type="transmembrane region" description="Helical" evidence="5">
    <location>
        <begin position="431"/>
        <end position="450"/>
    </location>
</feature>
<keyword evidence="2 5" id="KW-0812">Transmembrane</keyword>